<name>A0A6N7WC06_9FIRM</name>
<evidence type="ECO:0000313" key="1">
    <source>
        <dbReference type="EMBL" id="MSS88213.1"/>
    </source>
</evidence>
<organism evidence="1 2">
    <name type="scientific">Eisenbergiella porci</name>
    <dbReference type="NCBI Taxonomy" id="2652274"/>
    <lineage>
        <taxon>Bacteria</taxon>
        <taxon>Bacillati</taxon>
        <taxon>Bacillota</taxon>
        <taxon>Clostridia</taxon>
        <taxon>Lachnospirales</taxon>
        <taxon>Lachnospiraceae</taxon>
        <taxon>Eisenbergiella</taxon>
    </lineage>
</organism>
<dbReference type="GeneID" id="86052973"/>
<accession>A0A6N7WC06</accession>
<dbReference type="RefSeq" id="WP_154464162.1">
    <property type="nucleotide sequence ID" value="NZ_JAXDZL010000207.1"/>
</dbReference>
<gene>
    <name evidence="1" type="ORF">FYJ45_07850</name>
</gene>
<protein>
    <recommendedName>
        <fullName evidence="3">DUF3221 domain-containing protein</fullName>
    </recommendedName>
</protein>
<evidence type="ECO:0000313" key="2">
    <source>
        <dbReference type="Proteomes" id="UP000436047"/>
    </source>
</evidence>
<reference evidence="1 2" key="1">
    <citation type="submission" date="2019-08" db="EMBL/GenBank/DDBJ databases">
        <title>In-depth cultivation of the pig gut microbiome towards novel bacterial diversity and tailored functional studies.</title>
        <authorList>
            <person name="Wylensek D."/>
            <person name="Hitch T.C.A."/>
            <person name="Clavel T."/>
        </authorList>
    </citation>
    <scope>NUCLEOTIDE SEQUENCE [LARGE SCALE GENOMIC DNA]</scope>
    <source>
        <strain evidence="1 2">WCA-389-WT-23B</strain>
    </source>
</reference>
<sequence>MGKSSCIVNEAGDGMLNISDMEGNSFTFQTDAAGLQVNDKIFVYYTGNLEDGTAQVLRVEKYVSEV</sequence>
<dbReference type="AlphaFoldDB" id="A0A6N7WC06"/>
<keyword evidence="2" id="KW-1185">Reference proteome</keyword>
<dbReference type="Proteomes" id="UP000436047">
    <property type="component" value="Unassembled WGS sequence"/>
</dbReference>
<evidence type="ECO:0008006" key="3">
    <source>
        <dbReference type="Google" id="ProtNLM"/>
    </source>
</evidence>
<comment type="caution">
    <text evidence="1">The sequence shown here is derived from an EMBL/GenBank/DDBJ whole genome shotgun (WGS) entry which is preliminary data.</text>
</comment>
<proteinExistence type="predicted"/>
<dbReference type="EMBL" id="VUMI01000009">
    <property type="protein sequence ID" value="MSS88213.1"/>
    <property type="molecule type" value="Genomic_DNA"/>
</dbReference>